<keyword evidence="2 4" id="KW-0413">Isomerase</keyword>
<dbReference type="InterPro" id="IPR036986">
    <property type="entry name" value="S4_RNA-bd_sf"/>
</dbReference>
<comment type="similarity">
    <text evidence="1 4">Belongs to the pseudouridine synthase RluA family.</text>
</comment>
<dbReference type="SUPFAM" id="SSF55120">
    <property type="entry name" value="Pseudouridine synthase"/>
    <property type="match status" value="1"/>
</dbReference>
<gene>
    <name evidence="6" type="ORF">ACFSCT_15160</name>
</gene>
<comment type="catalytic activity">
    <reaction evidence="3">
        <text>uridine(1911/1915/1917) in 23S rRNA = pseudouridine(1911/1915/1917) in 23S rRNA</text>
        <dbReference type="Rhea" id="RHEA:42524"/>
        <dbReference type="Rhea" id="RHEA-COMP:10097"/>
        <dbReference type="Rhea" id="RHEA-COMP:10098"/>
        <dbReference type="ChEBI" id="CHEBI:65314"/>
        <dbReference type="ChEBI" id="CHEBI:65315"/>
        <dbReference type="EC" id="5.4.99.23"/>
    </reaction>
</comment>
<dbReference type="InterPro" id="IPR050188">
    <property type="entry name" value="RluA_PseudoU_synthase"/>
</dbReference>
<dbReference type="Gene3D" id="3.10.290.10">
    <property type="entry name" value="RNA-binding S4 domain"/>
    <property type="match status" value="1"/>
</dbReference>
<evidence type="ECO:0000256" key="2">
    <source>
        <dbReference type="ARBA" id="ARBA00023235"/>
    </source>
</evidence>
<dbReference type="PROSITE" id="PS01129">
    <property type="entry name" value="PSI_RLU"/>
    <property type="match status" value="1"/>
</dbReference>
<comment type="catalytic activity">
    <reaction evidence="4">
        <text>a uridine in RNA = a pseudouridine in RNA</text>
        <dbReference type="Rhea" id="RHEA:48348"/>
        <dbReference type="Rhea" id="RHEA-COMP:12068"/>
        <dbReference type="Rhea" id="RHEA-COMP:12069"/>
        <dbReference type="ChEBI" id="CHEBI:65314"/>
        <dbReference type="ChEBI" id="CHEBI:65315"/>
    </reaction>
</comment>
<evidence type="ECO:0000256" key="3">
    <source>
        <dbReference type="ARBA" id="ARBA00036882"/>
    </source>
</evidence>
<dbReference type="CDD" id="cd02869">
    <property type="entry name" value="PseudoU_synth_RluA_like"/>
    <property type="match status" value="1"/>
</dbReference>
<dbReference type="EC" id="5.4.99.-" evidence="4"/>
<comment type="function">
    <text evidence="4">Responsible for synthesis of pseudouridine from uracil.</text>
</comment>
<dbReference type="InterPro" id="IPR020103">
    <property type="entry name" value="PsdUridine_synth_cat_dom_sf"/>
</dbReference>
<dbReference type="GO" id="GO:0016853">
    <property type="term" value="F:isomerase activity"/>
    <property type="evidence" value="ECO:0007669"/>
    <property type="project" value="UniProtKB-KW"/>
</dbReference>
<dbReference type="Gene3D" id="3.30.2350.10">
    <property type="entry name" value="Pseudouridine synthase"/>
    <property type="match status" value="1"/>
</dbReference>
<protein>
    <recommendedName>
        <fullName evidence="4">Pseudouridine synthase</fullName>
        <ecNumber evidence="4">5.4.99.-</ecNumber>
    </recommendedName>
</protein>
<comment type="caution">
    <text evidence="6">The sequence shown here is derived from an EMBL/GenBank/DDBJ whole genome shotgun (WGS) entry which is preliminary data.</text>
</comment>
<sequence length="350" mass="37348">MSDPLQILRLTIPADPPDRLDKALASLAPAEAALSRSRLSRLLAEGAVTDAAGTVIRNGKARVAEGEEYRITLPAPEPVEVRAEAIPLNVVYEDDELIVIDKAAGMVVHPAPGAAQGTLVNALLHHCGDSLSGIGGERRPGIVHRIDKDTTGLMVAAKSDRAHQGLARQFEAHSVHRRYLAAVHGAVDPADPRLRGLSGVQFEPGGILRIATMLGRHPTDRQRQAVSFDHGRHAVTRARTLRSFGNPTAASLIECWLETGRTHQIRVHMTYAGLGLIGDPVYGGNRRASVAALGQAAVEAMQSFPRQALHAAELGFVHPVTGAEMRFASDLPDDFAALVHRLEGEGNPAP</sequence>
<name>A0ABW4R9Z0_9RHOB</name>
<organism evidence="6 7">
    <name type="scientific">Paracoccus pacificus</name>
    <dbReference type="NCBI Taxonomy" id="1463598"/>
    <lineage>
        <taxon>Bacteria</taxon>
        <taxon>Pseudomonadati</taxon>
        <taxon>Pseudomonadota</taxon>
        <taxon>Alphaproteobacteria</taxon>
        <taxon>Rhodobacterales</taxon>
        <taxon>Paracoccaceae</taxon>
        <taxon>Paracoccus</taxon>
    </lineage>
</organism>
<feature type="domain" description="Pseudouridine synthase RsuA/RluA-like" evidence="5">
    <location>
        <begin position="97"/>
        <end position="269"/>
    </location>
</feature>
<dbReference type="EMBL" id="JBHUEN010000043">
    <property type="protein sequence ID" value="MFD1883059.1"/>
    <property type="molecule type" value="Genomic_DNA"/>
</dbReference>
<dbReference type="PANTHER" id="PTHR21600:SF44">
    <property type="entry name" value="RIBOSOMAL LARGE SUBUNIT PSEUDOURIDINE SYNTHASE D"/>
    <property type="match status" value="1"/>
</dbReference>
<dbReference type="InterPro" id="IPR006224">
    <property type="entry name" value="PsdUridine_synth_RluA-like_CS"/>
</dbReference>
<evidence type="ECO:0000259" key="5">
    <source>
        <dbReference type="Pfam" id="PF00849"/>
    </source>
</evidence>
<proteinExistence type="inferred from homology"/>
<evidence type="ECO:0000256" key="4">
    <source>
        <dbReference type="RuleBase" id="RU362028"/>
    </source>
</evidence>
<dbReference type="InterPro" id="IPR006225">
    <property type="entry name" value="PsdUridine_synth_RluC/D"/>
</dbReference>
<dbReference type="NCBIfam" id="TIGR00005">
    <property type="entry name" value="rluA_subfam"/>
    <property type="match status" value="1"/>
</dbReference>
<dbReference type="Pfam" id="PF00849">
    <property type="entry name" value="PseudoU_synth_2"/>
    <property type="match status" value="1"/>
</dbReference>
<evidence type="ECO:0000256" key="1">
    <source>
        <dbReference type="ARBA" id="ARBA00010876"/>
    </source>
</evidence>
<reference evidence="7" key="1">
    <citation type="journal article" date="2019" name="Int. J. Syst. Evol. Microbiol.">
        <title>The Global Catalogue of Microorganisms (GCM) 10K type strain sequencing project: providing services to taxonomists for standard genome sequencing and annotation.</title>
        <authorList>
            <consortium name="The Broad Institute Genomics Platform"/>
            <consortium name="The Broad Institute Genome Sequencing Center for Infectious Disease"/>
            <person name="Wu L."/>
            <person name="Ma J."/>
        </authorList>
    </citation>
    <scope>NUCLEOTIDE SEQUENCE [LARGE SCALE GENOMIC DNA]</scope>
    <source>
        <strain evidence="7">CCUG 56029</strain>
    </source>
</reference>
<dbReference type="PANTHER" id="PTHR21600">
    <property type="entry name" value="MITOCHONDRIAL RNA PSEUDOURIDINE SYNTHASE"/>
    <property type="match status" value="1"/>
</dbReference>
<accession>A0ABW4R9Z0</accession>
<evidence type="ECO:0000313" key="7">
    <source>
        <dbReference type="Proteomes" id="UP001597213"/>
    </source>
</evidence>
<dbReference type="InterPro" id="IPR006145">
    <property type="entry name" value="PsdUridine_synth_RsuA/RluA"/>
</dbReference>
<evidence type="ECO:0000313" key="6">
    <source>
        <dbReference type="EMBL" id="MFD1883059.1"/>
    </source>
</evidence>
<keyword evidence="7" id="KW-1185">Reference proteome</keyword>
<dbReference type="RefSeq" id="WP_379144083.1">
    <property type="nucleotide sequence ID" value="NZ_JBHUEN010000043.1"/>
</dbReference>
<dbReference type="Proteomes" id="UP001597213">
    <property type="component" value="Unassembled WGS sequence"/>
</dbReference>